<accession>A0A0R3PEI4</accession>
<proteinExistence type="predicted"/>
<evidence type="ECO:0000313" key="3">
    <source>
        <dbReference type="Proteomes" id="UP000267027"/>
    </source>
</evidence>
<dbReference type="WBParaSite" id="ACOC_0000248701-mRNA-1">
    <property type="protein sequence ID" value="ACOC_0000248701-mRNA-1"/>
    <property type="gene ID" value="ACOC_0000248701"/>
</dbReference>
<evidence type="ECO:0000313" key="4">
    <source>
        <dbReference type="WBParaSite" id="ACOC_0000248701-mRNA-1"/>
    </source>
</evidence>
<dbReference type="EMBL" id="UYYA01000510">
    <property type="protein sequence ID" value="VDM54073.1"/>
    <property type="molecule type" value="Genomic_DNA"/>
</dbReference>
<name>A0A0R3PEI4_ANGCS</name>
<feature type="region of interest" description="Disordered" evidence="1">
    <location>
        <begin position="1"/>
        <end position="42"/>
    </location>
</feature>
<gene>
    <name evidence="2" type="ORF">ACOC_LOCUS2488</name>
</gene>
<dbReference type="AlphaFoldDB" id="A0A0R3PEI4"/>
<sequence length="159" mass="18900">MKSVSDSALVAGHTWCENSPKPLQMHERRRLPPTPGGGRRELLPLNSIDLQRNAWFEQKDREQTLEEKRLRNLLKERKEKLAYMEKDLFKWKCNADWLLERDKVGDSRLKQLEDEQKLRQKEMESFLECMRKHLEEMMILVESSQKDESVEFDATTPAL</sequence>
<evidence type="ECO:0000256" key="1">
    <source>
        <dbReference type="SAM" id="MobiDB-lite"/>
    </source>
</evidence>
<evidence type="ECO:0000313" key="2">
    <source>
        <dbReference type="EMBL" id="VDM54073.1"/>
    </source>
</evidence>
<reference evidence="2 3" key="2">
    <citation type="submission" date="2018-11" db="EMBL/GenBank/DDBJ databases">
        <authorList>
            <consortium name="Pathogen Informatics"/>
        </authorList>
    </citation>
    <scope>NUCLEOTIDE SEQUENCE [LARGE SCALE GENOMIC DNA]</scope>
    <source>
        <strain evidence="2 3">Costa Rica</strain>
    </source>
</reference>
<reference evidence="4" key="1">
    <citation type="submission" date="2017-02" db="UniProtKB">
        <authorList>
            <consortium name="WormBaseParasite"/>
        </authorList>
    </citation>
    <scope>IDENTIFICATION</scope>
</reference>
<protein>
    <submittedName>
        <fullName evidence="4">BMERB domain-containing protein</fullName>
    </submittedName>
</protein>
<dbReference type="Proteomes" id="UP000267027">
    <property type="component" value="Unassembled WGS sequence"/>
</dbReference>
<organism evidence="4">
    <name type="scientific">Angiostrongylus costaricensis</name>
    <name type="common">Nematode worm</name>
    <dbReference type="NCBI Taxonomy" id="334426"/>
    <lineage>
        <taxon>Eukaryota</taxon>
        <taxon>Metazoa</taxon>
        <taxon>Ecdysozoa</taxon>
        <taxon>Nematoda</taxon>
        <taxon>Chromadorea</taxon>
        <taxon>Rhabditida</taxon>
        <taxon>Rhabditina</taxon>
        <taxon>Rhabditomorpha</taxon>
        <taxon>Strongyloidea</taxon>
        <taxon>Metastrongylidae</taxon>
        <taxon>Angiostrongylus</taxon>
    </lineage>
</organism>
<keyword evidence="3" id="KW-1185">Reference proteome</keyword>